<dbReference type="InterPro" id="IPR003807">
    <property type="entry name" value="DUF202"/>
</dbReference>
<dbReference type="InterPro" id="IPR052053">
    <property type="entry name" value="IM_YidH-like"/>
</dbReference>
<feature type="domain" description="DUF202" evidence="7">
    <location>
        <begin position="119"/>
        <end position="194"/>
    </location>
</feature>
<evidence type="ECO:0000313" key="8">
    <source>
        <dbReference type="EMBL" id="KAF7183932.1"/>
    </source>
</evidence>
<reference evidence="8" key="1">
    <citation type="submission" date="2020-06" db="EMBL/GenBank/DDBJ databases">
        <title>Draft genome sequences of strains closely related to Aspergillus parafelis and Aspergillus hiratsukae.</title>
        <authorList>
            <person name="Dos Santos R.A.C."/>
            <person name="Rivero-Menendez O."/>
            <person name="Steenwyk J.L."/>
            <person name="Mead M.E."/>
            <person name="Goldman G.H."/>
            <person name="Alastruey-Izquierdo A."/>
            <person name="Rokas A."/>
        </authorList>
    </citation>
    <scope>NUCLEOTIDE SEQUENCE</scope>
    <source>
        <strain evidence="8">CNM-CM7691</strain>
    </source>
</reference>
<evidence type="ECO:0000259" key="7">
    <source>
        <dbReference type="Pfam" id="PF02656"/>
    </source>
</evidence>
<feature type="transmembrane region" description="Helical" evidence="6">
    <location>
        <begin position="128"/>
        <end position="149"/>
    </location>
</feature>
<evidence type="ECO:0000256" key="5">
    <source>
        <dbReference type="SAM" id="MobiDB-lite"/>
    </source>
</evidence>
<feature type="transmembrane region" description="Helical" evidence="6">
    <location>
        <begin position="161"/>
        <end position="184"/>
    </location>
</feature>
<organism evidence="8 9">
    <name type="scientific">Aspergillus felis</name>
    <dbReference type="NCBI Taxonomy" id="1287682"/>
    <lineage>
        <taxon>Eukaryota</taxon>
        <taxon>Fungi</taxon>
        <taxon>Dikarya</taxon>
        <taxon>Ascomycota</taxon>
        <taxon>Pezizomycotina</taxon>
        <taxon>Eurotiomycetes</taxon>
        <taxon>Eurotiomycetidae</taxon>
        <taxon>Eurotiales</taxon>
        <taxon>Aspergillaceae</taxon>
        <taxon>Aspergillus</taxon>
        <taxon>Aspergillus subgen. Fumigati</taxon>
    </lineage>
</organism>
<comment type="subcellular location">
    <subcellularLocation>
        <location evidence="1">Endomembrane system</location>
        <topology evidence="1">Multi-pass membrane protein</topology>
    </subcellularLocation>
</comment>
<keyword evidence="4 6" id="KW-0472">Membrane</keyword>
<dbReference type="Proteomes" id="UP000641853">
    <property type="component" value="Unassembled WGS sequence"/>
</dbReference>
<keyword evidence="2 6" id="KW-0812">Transmembrane</keyword>
<keyword evidence="3 6" id="KW-1133">Transmembrane helix</keyword>
<comment type="caution">
    <text evidence="8">The sequence shown here is derived from an EMBL/GenBank/DDBJ whole genome shotgun (WGS) entry which is preliminary data.</text>
</comment>
<dbReference type="AlphaFoldDB" id="A0A8H6R4Y6"/>
<dbReference type="PANTHER" id="PTHR34187:SF1">
    <property type="entry name" value="DUF202 DOMAIN-CONTAINING PROTEIN"/>
    <property type="match status" value="1"/>
</dbReference>
<evidence type="ECO:0000256" key="2">
    <source>
        <dbReference type="ARBA" id="ARBA00022692"/>
    </source>
</evidence>
<sequence length="362" mass="40155">MADPSAQHAPVAEPSAGPSSPISSVSPTHQSPAESEASRLSGRGIDERDWVELQQIPTQDDQLEDLSSGSLSSGEYRVTTRRTVSRSSSSRQPRKGVLGCIQRFWANHISLTVPQKSNRDHFALERTFLAYIRTSITVAMQGVLIAQLFRLQSTTADVARLSYYTAGIPLAVTCHVIAILIALIGAHRFWRQQSAVAHGKVNVGGWELYWIGIFIGLDYVFRIVEFHWSDRLHPGSTQRLDTLISRTGLLVLICNKMEEGTTSVRHTETGRLLDHEKEHLAGKRLAEAKNKSVLNRILPWHGTHFVLGFLSEDSRFHNLVPGGGVPTAAAFPLSFEEPPEFGSRAETPWIPWQTAPVWRAIS</sequence>
<evidence type="ECO:0000256" key="1">
    <source>
        <dbReference type="ARBA" id="ARBA00004127"/>
    </source>
</evidence>
<dbReference type="EMBL" id="JACBAG010001687">
    <property type="protein sequence ID" value="KAF7183932.1"/>
    <property type="molecule type" value="Genomic_DNA"/>
</dbReference>
<evidence type="ECO:0000256" key="6">
    <source>
        <dbReference type="SAM" id="Phobius"/>
    </source>
</evidence>
<evidence type="ECO:0000313" key="9">
    <source>
        <dbReference type="Proteomes" id="UP000641853"/>
    </source>
</evidence>
<gene>
    <name evidence="8" type="ORF">CNMCM7691_004422</name>
</gene>
<keyword evidence="9" id="KW-1185">Reference proteome</keyword>
<feature type="region of interest" description="Disordered" evidence="5">
    <location>
        <begin position="1"/>
        <end position="94"/>
    </location>
</feature>
<dbReference type="Pfam" id="PF02656">
    <property type="entry name" value="DUF202"/>
    <property type="match status" value="1"/>
</dbReference>
<dbReference type="GO" id="GO:0012505">
    <property type="term" value="C:endomembrane system"/>
    <property type="evidence" value="ECO:0007669"/>
    <property type="project" value="UniProtKB-SubCell"/>
</dbReference>
<protein>
    <recommendedName>
        <fullName evidence="7">DUF202 domain-containing protein</fullName>
    </recommendedName>
</protein>
<proteinExistence type="predicted"/>
<accession>A0A8H6R4Y6</accession>
<feature type="compositionally biased region" description="Low complexity" evidence="5">
    <location>
        <begin position="65"/>
        <end position="78"/>
    </location>
</feature>
<evidence type="ECO:0000256" key="3">
    <source>
        <dbReference type="ARBA" id="ARBA00022989"/>
    </source>
</evidence>
<feature type="compositionally biased region" description="Low complexity" evidence="5">
    <location>
        <begin position="14"/>
        <end position="31"/>
    </location>
</feature>
<evidence type="ECO:0000256" key="4">
    <source>
        <dbReference type="ARBA" id="ARBA00023136"/>
    </source>
</evidence>
<name>A0A8H6R4Y6_9EURO</name>
<dbReference type="PANTHER" id="PTHR34187">
    <property type="entry name" value="FGR18P"/>
    <property type="match status" value="1"/>
</dbReference>